<dbReference type="NCBIfam" id="TIGR02857">
    <property type="entry name" value="CydD"/>
    <property type="match status" value="1"/>
</dbReference>
<dbReference type="InterPro" id="IPR017871">
    <property type="entry name" value="ABC_transporter-like_CS"/>
</dbReference>
<dbReference type="GO" id="GO:0042883">
    <property type="term" value="P:cysteine transport"/>
    <property type="evidence" value="ECO:0007669"/>
    <property type="project" value="InterPro"/>
</dbReference>
<evidence type="ECO:0000256" key="6">
    <source>
        <dbReference type="ARBA" id="ARBA00022840"/>
    </source>
</evidence>
<dbReference type="SMART" id="SM00382">
    <property type="entry name" value="AAA"/>
    <property type="match status" value="1"/>
</dbReference>
<name>A0A6J4QLW4_9ACTN</name>
<dbReference type="Pfam" id="PF00005">
    <property type="entry name" value="ABC_tran"/>
    <property type="match status" value="1"/>
</dbReference>
<feature type="transmembrane region" description="Helical" evidence="10">
    <location>
        <begin position="245"/>
        <end position="266"/>
    </location>
</feature>
<dbReference type="PANTHER" id="PTHR24221">
    <property type="entry name" value="ATP-BINDING CASSETTE SUB-FAMILY B"/>
    <property type="match status" value="1"/>
</dbReference>
<evidence type="ECO:0000256" key="7">
    <source>
        <dbReference type="ARBA" id="ARBA00022989"/>
    </source>
</evidence>
<dbReference type="PROSITE" id="PS50893">
    <property type="entry name" value="ABC_TRANSPORTER_2"/>
    <property type="match status" value="1"/>
</dbReference>
<dbReference type="SUPFAM" id="SSF52540">
    <property type="entry name" value="P-loop containing nucleoside triphosphate hydrolases"/>
    <property type="match status" value="1"/>
</dbReference>
<dbReference type="InterPro" id="IPR036640">
    <property type="entry name" value="ABC1_TM_sf"/>
</dbReference>
<keyword evidence="6" id="KW-0067">ATP-binding</keyword>
<dbReference type="InterPro" id="IPR003593">
    <property type="entry name" value="AAA+_ATPase"/>
</dbReference>
<dbReference type="AlphaFoldDB" id="A0A6J4QLW4"/>
<evidence type="ECO:0000256" key="1">
    <source>
        <dbReference type="ARBA" id="ARBA00004429"/>
    </source>
</evidence>
<accession>A0A6J4QLW4</accession>
<dbReference type="EMBL" id="CADCVE010000025">
    <property type="protein sequence ID" value="CAA9448702.1"/>
    <property type="molecule type" value="Genomic_DNA"/>
</dbReference>
<organism evidence="13">
    <name type="scientific">uncultured Rubrobacteraceae bacterium</name>
    <dbReference type="NCBI Taxonomy" id="349277"/>
    <lineage>
        <taxon>Bacteria</taxon>
        <taxon>Bacillati</taxon>
        <taxon>Actinomycetota</taxon>
        <taxon>Rubrobacteria</taxon>
        <taxon>Rubrobacterales</taxon>
        <taxon>Rubrobacteraceae</taxon>
        <taxon>environmental samples</taxon>
    </lineage>
</organism>
<dbReference type="Pfam" id="PF00664">
    <property type="entry name" value="ABC_membrane"/>
    <property type="match status" value="1"/>
</dbReference>
<evidence type="ECO:0000256" key="10">
    <source>
        <dbReference type="SAM" id="Phobius"/>
    </source>
</evidence>
<dbReference type="Gene3D" id="1.20.1560.10">
    <property type="entry name" value="ABC transporter type 1, transmembrane domain"/>
    <property type="match status" value="1"/>
</dbReference>
<dbReference type="Gene3D" id="3.40.50.300">
    <property type="entry name" value="P-loop containing nucleotide triphosphate hydrolases"/>
    <property type="match status" value="1"/>
</dbReference>
<protein>
    <submittedName>
        <fullName evidence="13">Efflux ABC transporter for glutathione/L-cysteine, essential for assembly of bd-type respiratory oxidases &gt; CydD subunit</fullName>
    </submittedName>
</protein>
<dbReference type="GO" id="GO:0016887">
    <property type="term" value="F:ATP hydrolysis activity"/>
    <property type="evidence" value="ECO:0007669"/>
    <property type="project" value="InterPro"/>
</dbReference>
<feature type="transmembrane region" description="Helical" evidence="10">
    <location>
        <begin position="137"/>
        <end position="156"/>
    </location>
</feature>
<dbReference type="GO" id="GO:0005524">
    <property type="term" value="F:ATP binding"/>
    <property type="evidence" value="ECO:0007669"/>
    <property type="project" value="UniProtKB-KW"/>
</dbReference>
<reference evidence="13" key="1">
    <citation type="submission" date="2020-02" db="EMBL/GenBank/DDBJ databases">
        <authorList>
            <person name="Meier V. D."/>
        </authorList>
    </citation>
    <scope>NUCLEOTIDE SEQUENCE</scope>
    <source>
        <strain evidence="13">AVDCRST_MAG28</strain>
    </source>
</reference>
<dbReference type="InterPro" id="IPR011527">
    <property type="entry name" value="ABC1_TM_dom"/>
</dbReference>
<feature type="transmembrane region" description="Helical" evidence="10">
    <location>
        <begin position="113"/>
        <end position="131"/>
    </location>
</feature>
<dbReference type="GO" id="GO:0140359">
    <property type="term" value="F:ABC-type transporter activity"/>
    <property type="evidence" value="ECO:0007669"/>
    <property type="project" value="InterPro"/>
</dbReference>
<keyword evidence="5" id="KW-0547">Nucleotide-binding</keyword>
<evidence type="ECO:0000256" key="5">
    <source>
        <dbReference type="ARBA" id="ARBA00022741"/>
    </source>
</evidence>
<dbReference type="PROSITE" id="PS50929">
    <property type="entry name" value="ABC_TM1F"/>
    <property type="match status" value="1"/>
</dbReference>
<proteinExistence type="inferred from homology"/>
<dbReference type="PANTHER" id="PTHR24221:SF590">
    <property type="entry name" value="COMPONENT LINKED WITH THE ASSEMBLY OF CYTOCHROME' TRANSPORT TRANSMEMBRANE ATP-BINDING PROTEIN ABC TRANSPORTER CYDD-RELATED"/>
    <property type="match status" value="1"/>
</dbReference>
<evidence type="ECO:0000256" key="9">
    <source>
        <dbReference type="ARBA" id="ARBA00023455"/>
    </source>
</evidence>
<evidence type="ECO:0000256" key="3">
    <source>
        <dbReference type="ARBA" id="ARBA00022475"/>
    </source>
</evidence>
<dbReference type="SUPFAM" id="SSF90123">
    <property type="entry name" value="ABC transporter transmembrane region"/>
    <property type="match status" value="1"/>
</dbReference>
<feature type="domain" description="ABC transporter" evidence="11">
    <location>
        <begin position="315"/>
        <end position="550"/>
    </location>
</feature>
<evidence type="ECO:0000256" key="8">
    <source>
        <dbReference type="ARBA" id="ARBA00023136"/>
    </source>
</evidence>
<dbReference type="FunFam" id="3.40.50.300:FF:000221">
    <property type="entry name" value="Multidrug ABC transporter ATP-binding protein"/>
    <property type="match status" value="1"/>
</dbReference>
<dbReference type="InterPro" id="IPR039421">
    <property type="entry name" value="Type_1_exporter"/>
</dbReference>
<feature type="domain" description="ABC transmembrane type-1" evidence="12">
    <location>
        <begin position="1"/>
        <end position="281"/>
    </location>
</feature>
<dbReference type="PROSITE" id="PS00211">
    <property type="entry name" value="ABC_TRANSPORTER_1"/>
    <property type="match status" value="1"/>
</dbReference>
<evidence type="ECO:0000259" key="11">
    <source>
        <dbReference type="PROSITE" id="PS50893"/>
    </source>
</evidence>
<dbReference type="InterPro" id="IPR003439">
    <property type="entry name" value="ABC_transporter-like_ATP-bd"/>
</dbReference>
<evidence type="ECO:0000256" key="4">
    <source>
        <dbReference type="ARBA" id="ARBA00022692"/>
    </source>
</evidence>
<keyword evidence="8 10" id="KW-0472">Membrane</keyword>
<feature type="transmembrane region" description="Helical" evidence="10">
    <location>
        <begin position="34"/>
        <end position="55"/>
    </location>
</feature>
<evidence type="ECO:0000259" key="12">
    <source>
        <dbReference type="PROSITE" id="PS50929"/>
    </source>
</evidence>
<dbReference type="GO" id="GO:0005886">
    <property type="term" value="C:plasma membrane"/>
    <property type="evidence" value="ECO:0007669"/>
    <property type="project" value="UniProtKB-SubCell"/>
</dbReference>
<comment type="subcellular location">
    <subcellularLocation>
        <location evidence="1">Cell inner membrane</location>
        <topology evidence="1">Multi-pass membrane protein</topology>
    </subcellularLocation>
</comment>
<dbReference type="InterPro" id="IPR014216">
    <property type="entry name" value="ABC_transptr_CydD"/>
</dbReference>
<comment type="similarity">
    <text evidence="9">Belongs to the ABC transporter superfamily. Siderophore-Fe(3+) uptake transporter (SIUT) (TC 3.A.1.21) family.</text>
</comment>
<sequence>MAFGVLGAVATIAQMALLSKVVDRVFLDGESLGQVGTLLLLLLGAIVLRSGLLWLREISAQRGAIYVKSELRKQLFTHLMHLGPGYTKGERTGELVTTAVEGIERLDAYVGRYLPQMVLSALIPLLVAAYVLPFDWISAALLLVSAPAIPVLMVLVGSHAEKRMKRQWSSLSRMSAHFLDVLQGLSTIKAFGRGAAEREKVAKVSEDFRERTLEVLRYAFLSGFVLEFVATLSIALVAVALGVRLLIGSIAFAPAFLVLLLAPEFFRPLRELGVHRHTGMEGKAAAERIFEILDTPAPVSSGPAEVTSLGGRLEIELGDVEYTYPESGQPALSGINLTLPAGSCTALVGRSGAGKSTLVNLLMRFVDSEHGRISANGIPIADFPVEIWRENLALVPQRPYLFYGTVLENIRLARPEATREEVERAAELAGATEFIGRLPQGYDTGIGERGVRLSGGEAQRLAIARAFLKDAPMLIMDESTSSLDPESERLIGDALEVLMRDRTVLVIAHRLNTIYRADQIAVLDGGCLVETGTHAELIQSGGPYARLVDTYNRTPA</sequence>
<dbReference type="InterPro" id="IPR027417">
    <property type="entry name" value="P-loop_NTPase"/>
</dbReference>
<evidence type="ECO:0000256" key="2">
    <source>
        <dbReference type="ARBA" id="ARBA00022448"/>
    </source>
</evidence>
<evidence type="ECO:0000313" key="13">
    <source>
        <dbReference type="EMBL" id="CAA9448702.1"/>
    </source>
</evidence>
<keyword evidence="4 10" id="KW-0812">Transmembrane</keyword>
<gene>
    <name evidence="13" type="ORF">AVDCRST_MAG28-1137</name>
</gene>
<keyword evidence="2" id="KW-0813">Transport</keyword>
<keyword evidence="3" id="KW-1003">Cell membrane</keyword>
<keyword evidence="7 10" id="KW-1133">Transmembrane helix</keyword>
<dbReference type="CDD" id="cd18584">
    <property type="entry name" value="ABC_6TM_AarD_CydD"/>
    <property type="match status" value="1"/>
</dbReference>
<feature type="transmembrane region" description="Helical" evidence="10">
    <location>
        <begin position="218"/>
        <end position="239"/>
    </location>
</feature>